<dbReference type="AlphaFoldDB" id="A0AAU7W5X3"/>
<evidence type="ECO:0000313" key="1">
    <source>
        <dbReference type="EMBL" id="XBX82275.1"/>
    </source>
</evidence>
<name>A0AAU7W5X3_9MICO</name>
<dbReference type="RefSeq" id="WP_350348296.1">
    <property type="nucleotide sequence ID" value="NZ_CP158374.1"/>
</dbReference>
<sequence length="111" mass="12221">MILGDLLGLPVFDAAGERLGFLIDVRFVLDGAVRPDAALAEARIAGFVVSPRTRSSYWGYERTEQTAPALIARFLARRHRGTFLVPWASVARVDRDAVHLVPEHEALDPAL</sequence>
<proteinExistence type="predicted"/>
<gene>
    <name evidence="1" type="ORF">ABIQ69_16940</name>
</gene>
<accession>A0AAU7W5X3</accession>
<dbReference type="EMBL" id="CP158374">
    <property type="protein sequence ID" value="XBX82275.1"/>
    <property type="molecule type" value="Genomic_DNA"/>
</dbReference>
<organism evidence="1">
    <name type="scientific">Agromyces sp. G08B096</name>
    <dbReference type="NCBI Taxonomy" id="3156399"/>
    <lineage>
        <taxon>Bacteria</taxon>
        <taxon>Bacillati</taxon>
        <taxon>Actinomycetota</taxon>
        <taxon>Actinomycetes</taxon>
        <taxon>Micrococcales</taxon>
        <taxon>Microbacteriaceae</taxon>
        <taxon>Agromyces</taxon>
    </lineage>
</organism>
<reference evidence="1" key="1">
    <citation type="submission" date="2024-05" db="EMBL/GenBank/DDBJ databases">
        <authorList>
            <person name="Yu L."/>
        </authorList>
    </citation>
    <scope>NUCLEOTIDE SEQUENCE</scope>
    <source>
        <strain evidence="1">G08B096</strain>
    </source>
</reference>
<protein>
    <submittedName>
        <fullName evidence="1">PRC-barrel domain containing protein</fullName>
    </submittedName>
</protein>